<organism evidence="2 3">
    <name type="scientific">Chionoecetes opilio</name>
    <name type="common">Atlantic snow crab</name>
    <name type="synonym">Cancer opilio</name>
    <dbReference type="NCBI Taxonomy" id="41210"/>
    <lineage>
        <taxon>Eukaryota</taxon>
        <taxon>Metazoa</taxon>
        <taxon>Ecdysozoa</taxon>
        <taxon>Arthropoda</taxon>
        <taxon>Crustacea</taxon>
        <taxon>Multicrustacea</taxon>
        <taxon>Malacostraca</taxon>
        <taxon>Eumalacostraca</taxon>
        <taxon>Eucarida</taxon>
        <taxon>Decapoda</taxon>
        <taxon>Pleocyemata</taxon>
        <taxon>Brachyura</taxon>
        <taxon>Eubrachyura</taxon>
        <taxon>Majoidea</taxon>
        <taxon>Majidae</taxon>
        <taxon>Chionoecetes</taxon>
    </lineage>
</organism>
<sequence>MAHPSPSLVYCGTPKAGLTGKELKNPGKPSQVCLQVYLNSTRIKVHHSKGRPQKKSHAAESDEGEPKKVQTALPSTADKTWFAIRMPPSLMASQSEGDRRFAPQLSDMITGSPARCTSPGFTCSLSGDRPGETWSSRTRAGVSSTLRQTPKKPEAGDRGCGRVGGAAGQRRGFPGRAPTREPLPCFRSKKD</sequence>
<dbReference type="Proteomes" id="UP000770661">
    <property type="component" value="Unassembled WGS sequence"/>
</dbReference>
<evidence type="ECO:0000256" key="1">
    <source>
        <dbReference type="SAM" id="MobiDB-lite"/>
    </source>
</evidence>
<gene>
    <name evidence="2" type="ORF">GWK47_040322</name>
</gene>
<protein>
    <submittedName>
        <fullName evidence="2">Uncharacterized protein</fullName>
    </submittedName>
</protein>
<evidence type="ECO:0000313" key="3">
    <source>
        <dbReference type="Proteomes" id="UP000770661"/>
    </source>
</evidence>
<feature type="region of interest" description="Disordered" evidence="1">
    <location>
        <begin position="1"/>
        <end position="28"/>
    </location>
</feature>
<comment type="caution">
    <text evidence="2">The sequence shown here is derived from an EMBL/GenBank/DDBJ whole genome shotgun (WGS) entry which is preliminary data.</text>
</comment>
<dbReference type="AlphaFoldDB" id="A0A8J4YCC0"/>
<reference evidence="2" key="1">
    <citation type="submission" date="2020-07" db="EMBL/GenBank/DDBJ databases">
        <title>The High-quality genome of the commercially important snow crab, Chionoecetes opilio.</title>
        <authorList>
            <person name="Jeong J.-H."/>
            <person name="Ryu S."/>
        </authorList>
    </citation>
    <scope>NUCLEOTIDE SEQUENCE</scope>
    <source>
        <strain evidence="2">MADBK_172401_WGS</strain>
        <tissue evidence="2">Digestive gland</tissue>
    </source>
</reference>
<proteinExistence type="predicted"/>
<name>A0A8J4YCC0_CHIOP</name>
<keyword evidence="3" id="KW-1185">Reference proteome</keyword>
<feature type="compositionally biased region" description="Polar residues" evidence="1">
    <location>
        <begin position="133"/>
        <end position="148"/>
    </location>
</feature>
<feature type="region of interest" description="Disordered" evidence="1">
    <location>
        <begin position="44"/>
        <end position="77"/>
    </location>
</feature>
<evidence type="ECO:0000313" key="2">
    <source>
        <dbReference type="EMBL" id="KAG0724582.1"/>
    </source>
</evidence>
<feature type="compositionally biased region" description="Basic and acidic residues" evidence="1">
    <location>
        <begin position="151"/>
        <end position="160"/>
    </location>
</feature>
<feature type="compositionally biased region" description="Basic and acidic residues" evidence="1">
    <location>
        <begin position="57"/>
        <end position="68"/>
    </location>
</feature>
<accession>A0A8J4YCC0</accession>
<feature type="compositionally biased region" description="Basic residues" evidence="1">
    <location>
        <begin position="44"/>
        <end position="56"/>
    </location>
</feature>
<feature type="region of interest" description="Disordered" evidence="1">
    <location>
        <begin position="125"/>
        <end position="191"/>
    </location>
</feature>
<dbReference type="EMBL" id="JACEEZ010006709">
    <property type="protein sequence ID" value="KAG0724582.1"/>
    <property type="molecule type" value="Genomic_DNA"/>
</dbReference>